<feature type="region of interest" description="Disordered" evidence="1">
    <location>
        <begin position="1"/>
        <end position="24"/>
    </location>
</feature>
<evidence type="ECO:0000256" key="1">
    <source>
        <dbReference type="SAM" id="MobiDB-lite"/>
    </source>
</evidence>
<feature type="compositionally biased region" description="Basic and acidic residues" evidence="1">
    <location>
        <begin position="207"/>
        <end position="226"/>
    </location>
</feature>
<reference evidence="2 3" key="1">
    <citation type="submission" date="2020-09" db="EMBL/GenBank/DDBJ databases">
        <title>Paenibacillus sp. strain PR3 16S rRNA gene Genome sequencing and assembly.</title>
        <authorList>
            <person name="Kim J."/>
        </authorList>
    </citation>
    <scope>NUCLEOTIDE SEQUENCE [LARGE SCALE GENOMIC DNA]</scope>
    <source>
        <strain evidence="2 3">PR3</strain>
    </source>
</reference>
<feature type="region of interest" description="Disordered" evidence="1">
    <location>
        <begin position="205"/>
        <end position="226"/>
    </location>
</feature>
<gene>
    <name evidence="2" type="ORF">H8B09_02525</name>
</gene>
<organism evidence="2 3">
    <name type="scientific">Paenibacillus terricola</name>
    <dbReference type="NCBI Taxonomy" id="2763503"/>
    <lineage>
        <taxon>Bacteria</taxon>
        <taxon>Bacillati</taxon>
        <taxon>Bacillota</taxon>
        <taxon>Bacilli</taxon>
        <taxon>Bacillales</taxon>
        <taxon>Paenibacillaceae</taxon>
        <taxon>Paenibacillus</taxon>
    </lineage>
</organism>
<evidence type="ECO:0000313" key="2">
    <source>
        <dbReference type="EMBL" id="MBD3917613.1"/>
    </source>
</evidence>
<dbReference type="EMBL" id="JACXZA010000001">
    <property type="protein sequence ID" value="MBD3917613.1"/>
    <property type="molecule type" value="Genomic_DNA"/>
</dbReference>
<protein>
    <submittedName>
        <fullName evidence="2">Uncharacterized protein</fullName>
    </submittedName>
</protein>
<dbReference type="RefSeq" id="WP_191201894.1">
    <property type="nucleotide sequence ID" value="NZ_JACXZA010000001.1"/>
</dbReference>
<feature type="compositionally biased region" description="Basic and acidic residues" evidence="1">
    <location>
        <begin position="15"/>
        <end position="24"/>
    </location>
</feature>
<sequence>MLLSAVTESLSNGQEDNHSHSDEIHSKFTNRATLTSNRDKISICIGDYTQTSSSKSLSEKVINSTNSILEGQLKKHAKWKDSGYSKEQFEVVKGCSFTPFLLDDGNAHPVYSGKMNKKLDRIIDTPSKEQLGIFIVDPTVIEKHFKDAPDRWSPEEMLCENNECAEVTSGIYLTADELSGIDNKNLEYEIMKRFGFEQGHISAEQQEQIKNDEQQKELFIKSKKET</sequence>
<accession>A0ABR8MNU4</accession>
<keyword evidence="3" id="KW-1185">Reference proteome</keyword>
<proteinExistence type="predicted"/>
<feature type="compositionally biased region" description="Polar residues" evidence="1">
    <location>
        <begin position="1"/>
        <end position="14"/>
    </location>
</feature>
<name>A0ABR8MNU4_9BACL</name>
<comment type="caution">
    <text evidence="2">The sequence shown here is derived from an EMBL/GenBank/DDBJ whole genome shotgun (WGS) entry which is preliminary data.</text>
</comment>
<dbReference type="Proteomes" id="UP000609346">
    <property type="component" value="Unassembled WGS sequence"/>
</dbReference>
<evidence type="ECO:0000313" key="3">
    <source>
        <dbReference type="Proteomes" id="UP000609346"/>
    </source>
</evidence>